<organism evidence="1">
    <name type="scientific">marine sediment metagenome</name>
    <dbReference type="NCBI Taxonomy" id="412755"/>
    <lineage>
        <taxon>unclassified sequences</taxon>
        <taxon>metagenomes</taxon>
        <taxon>ecological metagenomes</taxon>
    </lineage>
</organism>
<comment type="caution">
    <text evidence="1">The sequence shown here is derived from an EMBL/GenBank/DDBJ whole genome shotgun (WGS) entry which is preliminary data.</text>
</comment>
<dbReference type="EMBL" id="BARS01053239">
    <property type="protein sequence ID" value="GAG49901.1"/>
    <property type="molecule type" value="Genomic_DNA"/>
</dbReference>
<name>X0ZNX3_9ZZZZ</name>
<gene>
    <name evidence="1" type="ORF">S01H1_79031</name>
</gene>
<evidence type="ECO:0000313" key="1">
    <source>
        <dbReference type="EMBL" id="GAG49901.1"/>
    </source>
</evidence>
<dbReference type="AlphaFoldDB" id="X0ZNX3"/>
<reference evidence="1" key="1">
    <citation type="journal article" date="2014" name="Front. Microbiol.">
        <title>High frequency of phylogenetically diverse reductive dehalogenase-homologous genes in deep subseafloor sedimentary metagenomes.</title>
        <authorList>
            <person name="Kawai M."/>
            <person name="Futagami T."/>
            <person name="Toyoda A."/>
            <person name="Takaki Y."/>
            <person name="Nishi S."/>
            <person name="Hori S."/>
            <person name="Arai W."/>
            <person name="Tsubouchi T."/>
            <person name="Morono Y."/>
            <person name="Uchiyama I."/>
            <person name="Ito T."/>
            <person name="Fujiyama A."/>
            <person name="Inagaki F."/>
            <person name="Takami H."/>
        </authorList>
    </citation>
    <scope>NUCLEOTIDE SEQUENCE</scope>
    <source>
        <strain evidence="1">Expedition CK06-06</strain>
    </source>
</reference>
<protein>
    <submittedName>
        <fullName evidence="1">Uncharacterized protein</fullName>
    </submittedName>
</protein>
<proteinExistence type="predicted"/>
<sequence>MLELATNTTWGDTCASGPSGLKLPPDGVPGLADIMAAIAYFQGDHVAPLTWLDIWDFFGAGVPDQVVGLADIMGAIAGFQGAPYPGDGPLGCSP</sequence>
<accession>X0ZNX3</accession>